<dbReference type="Proteomes" id="UP000184383">
    <property type="component" value="Unassembled WGS sequence"/>
</dbReference>
<sequence>MRFFNVLVTLAALGIAHASADANVEVRDLIHGLNQHDDGFVHIADDGVARSYSRDGAVLDVARLHARHLEAYADHYARAIGDPAVKRHLTGIWGGINARDVADEDLFNPPDHLKPREFRENATDDEDEDDADEYDHSAVEQSPNEEGAAFKRTEPFCVGRPCGTTAMCRNTGCHTCGIPDNMKLKEKVCI</sequence>
<name>A0A1L9RTQ4_ASPWE</name>
<dbReference type="OrthoDB" id="3660917at2759"/>
<keyword evidence="2" id="KW-0732">Signal</keyword>
<dbReference type="GeneID" id="63755184"/>
<dbReference type="RefSeq" id="XP_040691986.1">
    <property type="nucleotide sequence ID" value="XM_040839336.1"/>
</dbReference>
<evidence type="ECO:0000256" key="1">
    <source>
        <dbReference type="SAM" id="MobiDB-lite"/>
    </source>
</evidence>
<feature type="compositionally biased region" description="Acidic residues" evidence="1">
    <location>
        <begin position="123"/>
        <end position="133"/>
    </location>
</feature>
<dbReference type="EMBL" id="KV878210">
    <property type="protein sequence ID" value="OJJ38310.1"/>
    <property type="molecule type" value="Genomic_DNA"/>
</dbReference>
<feature type="region of interest" description="Disordered" evidence="1">
    <location>
        <begin position="104"/>
        <end position="146"/>
    </location>
</feature>
<feature type="signal peptide" evidence="2">
    <location>
        <begin position="1"/>
        <end position="18"/>
    </location>
</feature>
<feature type="chain" id="PRO_5012137612" evidence="2">
    <location>
        <begin position="19"/>
        <end position="190"/>
    </location>
</feature>
<protein>
    <submittedName>
        <fullName evidence="3">Uncharacterized protein</fullName>
    </submittedName>
</protein>
<proteinExistence type="predicted"/>
<dbReference type="AlphaFoldDB" id="A0A1L9RTQ4"/>
<gene>
    <name evidence="3" type="ORF">ASPWEDRAFT_734587</name>
</gene>
<dbReference type="VEuPathDB" id="FungiDB:ASPWEDRAFT_734587"/>
<organism evidence="3 4">
    <name type="scientific">Aspergillus wentii DTO 134E9</name>
    <dbReference type="NCBI Taxonomy" id="1073089"/>
    <lineage>
        <taxon>Eukaryota</taxon>
        <taxon>Fungi</taxon>
        <taxon>Dikarya</taxon>
        <taxon>Ascomycota</taxon>
        <taxon>Pezizomycotina</taxon>
        <taxon>Eurotiomycetes</taxon>
        <taxon>Eurotiomycetidae</taxon>
        <taxon>Eurotiales</taxon>
        <taxon>Aspergillaceae</taxon>
        <taxon>Aspergillus</taxon>
        <taxon>Aspergillus subgen. Cremei</taxon>
    </lineage>
</organism>
<accession>A0A1L9RTQ4</accession>
<evidence type="ECO:0000313" key="4">
    <source>
        <dbReference type="Proteomes" id="UP000184383"/>
    </source>
</evidence>
<keyword evidence="4" id="KW-1185">Reference proteome</keyword>
<evidence type="ECO:0000256" key="2">
    <source>
        <dbReference type="SAM" id="SignalP"/>
    </source>
</evidence>
<reference evidence="4" key="1">
    <citation type="journal article" date="2017" name="Genome Biol.">
        <title>Comparative genomics reveals high biological diversity and specific adaptations in the industrially and medically important fungal genus Aspergillus.</title>
        <authorList>
            <person name="de Vries R.P."/>
            <person name="Riley R."/>
            <person name="Wiebenga A."/>
            <person name="Aguilar-Osorio G."/>
            <person name="Amillis S."/>
            <person name="Uchima C.A."/>
            <person name="Anderluh G."/>
            <person name="Asadollahi M."/>
            <person name="Askin M."/>
            <person name="Barry K."/>
            <person name="Battaglia E."/>
            <person name="Bayram O."/>
            <person name="Benocci T."/>
            <person name="Braus-Stromeyer S.A."/>
            <person name="Caldana C."/>
            <person name="Canovas D."/>
            <person name="Cerqueira G.C."/>
            <person name="Chen F."/>
            <person name="Chen W."/>
            <person name="Choi C."/>
            <person name="Clum A."/>
            <person name="Dos Santos R.A."/>
            <person name="Damasio A.R."/>
            <person name="Diallinas G."/>
            <person name="Emri T."/>
            <person name="Fekete E."/>
            <person name="Flipphi M."/>
            <person name="Freyberg S."/>
            <person name="Gallo A."/>
            <person name="Gournas C."/>
            <person name="Habgood R."/>
            <person name="Hainaut M."/>
            <person name="Harispe M.L."/>
            <person name="Henrissat B."/>
            <person name="Hilden K.S."/>
            <person name="Hope R."/>
            <person name="Hossain A."/>
            <person name="Karabika E."/>
            <person name="Karaffa L."/>
            <person name="Karanyi Z."/>
            <person name="Krasevec N."/>
            <person name="Kuo A."/>
            <person name="Kusch H."/>
            <person name="LaButti K."/>
            <person name="Lagendijk E.L."/>
            <person name="Lapidus A."/>
            <person name="Levasseur A."/>
            <person name="Lindquist E."/>
            <person name="Lipzen A."/>
            <person name="Logrieco A.F."/>
            <person name="MacCabe A."/>
            <person name="Maekelae M.R."/>
            <person name="Malavazi I."/>
            <person name="Melin P."/>
            <person name="Meyer V."/>
            <person name="Mielnichuk N."/>
            <person name="Miskei M."/>
            <person name="Molnar A.P."/>
            <person name="Mule G."/>
            <person name="Ngan C.Y."/>
            <person name="Orejas M."/>
            <person name="Orosz E."/>
            <person name="Ouedraogo J.P."/>
            <person name="Overkamp K.M."/>
            <person name="Park H.-S."/>
            <person name="Perrone G."/>
            <person name="Piumi F."/>
            <person name="Punt P.J."/>
            <person name="Ram A.F."/>
            <person name="Ramon A."/>
            <person name="Rauscher S."/>
            <person name="Record E."/>
            <person name="Riano-Pachon D.M."/>
            <person name="Robert V."/>
            <person name="Roehrig J."/>
            <person name="Ruller R."/>
            <person name="Salamov A."/>
            <person name="Salih N.S."/>
            <person name="Samson R.A."/>
            <person name="Sandor E."/>
            <person name="Sanguinetti M."/>
            <person name="Schuetze T."/>
            <person name="Sepcic K."/>
            <person name="Shelest E."/>
            <person name="Sherlock G."/>
            <person name="Sophianopoulou V."/>
            <person name="Squina F.M."/>
            <person name="Sun H."/>
            <person name="Susca A."/>
            <person name="Todd R.B."/>
            <person name="Tsang A."/>
            <person name="Unkles S.E."/>
            <person name="van de Wiele N."/>
            <person name="van Rossen-Uffink D."/>
            <person name="Oliveira J.V."/>
            <person name="Vesth T.C."/>
            <person name="Visser J."/>
            <person name="Yu J.-H."/>
            <person name="Zhou M."/>
            <person name="Andersen M.R."/>
            <person name="Archer D.B."/>
            <person name="Baker S.E."/>
            <person name="Benoit I."/>
            <person name="Brakhage A.A."/>
            <person name="Braus G.H."/>
            <person name="Fischer R."/>
            <person name="Frisvad J.C."/>
            <person name="Goldman G.H."/>
            <person name="Houbraken J."/>
            <person name="Oakley B."/>
            <person name="Pocsi I."/>
            <person name="Scazzocchio C."/>
            <person name="Seiboth B."/>
            <person name="vanKuyk P.A."/>
            <person name="Wortman J."/>
            <person name="Dyer P.S."/>
            <person name="Grigoriev I.V."/>
        </authorList>
    </citation>
    <scope>NUCLEOTIDE SEQUENCE [LARGE SCALE GENOMIC DNA]</scope>
    <source>
        <strain evidence="4">DTO 134E9</strain>
    </source>
</reference>
<dbReference type="STRING" id="1073089.A0A1L9RTQ4"/>
<evidence type="ECO:0000313" key="3">
    <source>
        <dbReference type="EMBL" id="OJJ38310.1"/>
    </source>
</evidence>
<feature type="compositionally biased region" description="Basic and acidic residues" evidence="1">
    <location>
        <begin position="111"/>
        <end position="122"/>
    </location>
</feature>